<dbReference type="PANTHER" id="PTHR22629">
    <property type="entry name" value="ARP2/3 COMPLEX 20 KD SUBUNIT"/>
    <property type="match status" value="1"/>
</dbReference>
<dbReference type="PIRSF" id="PIRSF039100">
    <property type="entry name" value="ARPC4"/>
    <property type="match status" value="1"/>
</dbReference>
<keyword evidence="5 6" id="KW-0206">Cytoskeleton</keyword>
<keyword evidence="8" id="KW-1185">Reference proteome</keyword>
<evidence type="ECO:0000256" key="6">
    <source>
        <dbReference type="PIRNR" id="PIRNR039100"/>
    </source>
</evidence>
<accession>A0A9Q0LTM2</accession>
<dbReference type="PANTHER" id="PTHR22629:SF0">
    <property type="entry name" value="ACTIN-RELATED PROTEIN 2_3 COMPLEX SUBUNIT 4"/>
    <property type="match status" value="1"/>
</dbReference>
<comment type="function">
    <text evidence="6">Functions as actin-binding component of the Arp2/3 complex which is involved in regulation of actin polymerization and together with an activating nucleation-promoting factor (NPF) mediates the formation of branched actin networks. Seems to contact the mother actin filament.</text>
</comment>
<evidence type="ECO:0000313" key="7">
    <source>
        <dbReference type="EMBL" id="KAJ5078783.1"/>
    </source>
</evidence>
<evidence type="ECO:0000256" key="2">
    <source>
        <dbReference type="ARBA" id="ARBA00005919"/>
    </source>
</evidence>
<proteinExistence type="inferred from homology"/>
<comment type="similarity">
    <text evidence="2 6">Belongs to the ARPC4 family.</text>
</comment>
<keyword evidence="3 6" id="KW-0963">Cytoplasm</keyword>
<evidence type="ECO:0000313" key="8">
    <source>
        <dbReference type="Proteomes" id="UP001149090"/>
    </source>
</evidence>
<evidence type="ECO:0000256" key="3">
    <source>
        <dbReference type="ARBA" id="ARBA00022490"/>
    </source>
</evidence>
<evidence type="ECO:0000256" key="1">
    <source>
        <dbReference type="ARBA" id="ARBA00004245"/>
    </source>
</evidence>
<dbReference type="SUPFAM" id="SSF69645">
    <property type="entry name" value="Arp2/3 complex subunits"/>
    <property type="match status" value="1"/>
</dbReference>
<dbReference type="Pfam" id="PF05856">
    <property type="entry name" value="ARPC4"/>
    <property type="match status" value="1"/>
</dbReference>
<dbReference type="EMBL" id="JAPDFW010000044">
    <property type="protein sequence ID" value="KAJ5078783.1"/>
    <property type="molecule type" value="Genomic_DNA"/>
</dbReference>
<name>A0A9Q0LTM2_ANAIG</name>
<dbReference type="GO" id="GO:0034314">
    <property type="term" value="P:Arp2/3 complex-mediated actin nucleation"/>
    <property type="evidence" value="ECO:0007669"/>
    <property type="project" value="UniProtKB-UniRule"/>
</dbReference>
<comment type="subcellular location">
    <subcellularLocation>
        <location evidence="1 6">Cytoplasm</location>
        <location evidence="1 6">Cytoskeleton</location>
    </subcellularLocation>
</comment>
<keyword evidence="4 6" id="KW-0009">Actin-binding</keyword>
<comment type="caution">
    <text evidence="7">The sequence shown here is derived from an EMBL/GenBank/DDBJ whole genome shotgun (WGS) entry which is preliminary data.</text>
</comment>
<dbReference type="FunFam" id="3.30.1460.20:FF:000001">
    <property type="entry name" value="Actin-related protein 2/3 complex subunit 4"/>
    <property type="match status" value="1"/>
</dbReference>
<dbReference type="InterPro" id="IPR008384">
    <property type="entry name" value="ARPC4"/>
</dbReference>
<dbReference type="OMA" id="EAYLGEF"/>
<sequence length="169" mass="19672">MAATLKPYLDCIRSTLTASLCLQSFSSQEVERHNKPEVESQKSKELICKPVKICRTEKEMCLIETSINSIRVSISLKKSDEVEEILTEKFMRFLMIRAENFLILRRKPIQGYDISFLITNTHTEEMFKHKLVDFIVHFLTEIDAEISSMKITLNQRARIVAEELLKKFA</sequence>
<dbReference type="AlphaFoldDB" id="A0A9Q0LTM2"/>
<reference evidence="7" key="1">
    <citation type="submission" date="2022-10" db="EMBL/GenBank/DDBJ databases">
        <title>Novel sulphate-reducing endosymbionts in the free-living metamonad Anaeramoeba.</title>
        <authorList>
            <person name="Jerlstrom-Hultqvist J."/>
            <person name="Cepicka I."/>
            <person name="Gallot-Lavallee L."/>
            <person name="Salas-Leiva D."/>
            <person name="Curtis B.A."/>
            <person name="Zahonova K."/>
            <person name="Pipaliya S."/>
            <person name="Dacks J."/>
            <person name="Roger A.J."/>
        </authorList>
    </citation>
    <scope>NUCLEOTIDE SEQUENCE</scope>
    <source>
        <strain evidence="7">BMAN</strain>
    </source>
</reference>
<gene>
    <name evidence="7" type="ORF">M0811_04506</name>
</gene>
<organism evidence="7 8">
    <name type="scientific">Anaeramoeba ignava</name>
    <name type="common">Anaerobic marine amoeba</name>
    <dbReference type="NCBI Taxonomy" id="1746090"/>
    <lineage>
        <taxon>Eukaryota</taxon>
        <taxon>Metamonada</taxon>
        <taxon>Anaeramoebidae</taxon>
        <taxon>Anaeramoeba</taxon>
    </lineage>
</organism>
<dbReference type="GO" id="GO:0051015">
    <property type="term" value="F:actin filament binding"/>
    <property type="evidence" value="ECO:0007669"/>
    <property type="project" value="TreeGrafter"/>
</dbReference>
<dbReference type="Proteomes" id="UP001149090">
    <property type="component" value="Unassembled WGS sequence"/>
</dbReference>
<evidence type="ECO:0000256" key="4">
    <source>
        <dbReference type="ARBA" id="ARBA00023203"/>
    </source>
</evidence>
<dbReference type="OrthoDB" id="336240at2759"/>
<dbReference type="InterPro" id="IPR034666">
    <property type="entry name" value="ARPC2/4"/>
</dbReference>
<dbReference type="Gene3D" id="3.30.1460.20">
    <property type="match status" value="1"/>
</dbReference>
<protein>
    <recommendedName>
        <fullName evidence="6">Actin-related protein 2/3 complex subunit 4</fullName>
    </recommendedName>
</protein>
<dbReference type="GO" id="GO:0005885">
    <property type="term" value="C:Arp2/3 protein complex"/>
    <property type="evidence" value="ECO:0007669"/>
    <property type="project" value="UniProtKB-UniRule"/>
</dbReference>
<evidence type="ECO:0000256" key="5">
    <source>
        <dbReference type="ARBA" id="ARBA00023212"/>
    </source>
</evidence>
<dbReference type="GO" id="GO:0030041">
    <property type="term" value="P:actin filament polymerization"/>
    <property type="evidence" value="ECO:0007669"/>
    <property type="project" value="UniProtKB-UniRule"/>
</dbReference>